<organism evidence="9 10">
    <name type="scientific">Pseudonocardia xishanensis</name>
    <dbReference type="NCBI Taxonomy" id="630995"/>
    <lineage>
        <taxon>Bacteria</taxon>
        <taxon>Bacillati</taxon>
        <taxon>Actinomycetota</taxon>
        <taxon>Actinomycetes</taxon>
        <taxon>Pseudonocardiales</taxon>
        <taxon>Pseudonocardiaceae</taxon>
        <taxon>Pseudonocardia</taxon>
    </lineage>
</organism>
<name>A0ABP8RZX3_9PSEU</name>
<feature type="transmembrane region" description="Helical" evidence="8">
    <location>
        <begin position="32"/>
        <end position="49"/>
    </location>
</feature>
<feature type="transmembrane region" description="Helical" evidence="8">
    <location>
        <begin position="173"/>
        <end position="194"/>
    </location>
</feature>
<dbReference type="EMBL" id="BAABGT010000093">
    <property type="protein sequence ID" value="GAA4555475.1"/>
    <property type="molecule type" value="Genomic_DNA"/>
</dbReference>
<feature type="transmembrane region" description="Helical" evidence="8">
    <location>
        <begin position="86"/>
        <end position="104"/>
    </location>
</feature>
<comment type="subcellular location">
    <subcellularLocation>
        <location evidence="1">Cell membrane</location>
        <topology evidence="1">Multi-pass membrane protein</topology>
    </subcellularLocation>
</comment>
<dbReference type="Proteomes" id="UP001501598">
    <property type="component" value="Unassembled WGS sequence"/>
</dbReference>
<keyword evidence="10" id="KW-1185">Reference proteome</keyword>
<evidence type="ECO:0000256" key="5">
    <source>
        <dbReference type="ARBA" id="ARBA00022692"/>
    </source>
</evidence>
<evidence type="ECO:0000313" key="10">
    <source>
        <dbReference type="Proteomes" id="UP001501598"/>
    </source>
</evidence>
<reference evidence="10" key="1">
    <citation type="journal article" date="2019" name="Int. J. Syst. Evol. Microbiol.">
        <title>The Global Catalogue of Microorganisms (GCM) 10K type strain sequencing project: providing services to taxonomists for standard genome sequencing and annotation.</title>
        <authorList>
            <consortium name="The Broad Institute Genomics Platform"/>
            <consortium name="The Broad Institute Genome Sequencing Center for Infectious Disease"/>
            <person name="Wu L."/>
            <person name="Ma J."/>
        </authorList>
    </citation>
    <scope>NUCLEOTIDE SEQUENCE [LARGE SCALE GENOMIC DNA]</scope>
    <source>
        <strain evidence="10">JCM 17906</strain>
    </source>
</reference>
<protein>
    <submittedName>
        <fullName evidence="9">AmiS/UreI family transporter</fullName>
    </submittedName>
</protein>
<keyword evidence="3" id="KW-0813">Transport</keyword>
<dbReference type="RefSeq" id="WP_345424937.1">
    <property type="nucleotide sequence ID" value="NZ_BAABGT010000093.1"/>
</dbReference>
<keyword evidence="4" id="KW-1003">Cell membrane</keyword>
<dbReference type="InterPro" id="IPR038523">
    <property type="entry name" value="AmiSUreI_transpt_sf"/>
</dbReference>
<dbReference type="Pfam" id="PF02293">
    <property type="entry name" value="AmiS_UreI"/>
    <property type="match status" value="1"/>
</dbReference>
<evidence type="ECO:0000256" key="6">
    <source>
        <dbReference type="ARBA" id="ARBA00022989"/>
    </source>
</evidence>
<dbReference type="InterPro" id="IPR003211">
    <property type="entry name" value="AmiSUreI_transpt"/>
</dbReference>
<dbReference type="Gene3D" id="1.25.40.600">
    <property type="match status" value="1"/>
</dbReference>
<proteinExistence type="inferred from homology"/>
<feature type="transmembrane region" description="Helical" evidence="8">
    <location>
        <begin position="55"/>
        <end position="79"/>
    </location>
</feature>
<sequence>MAAIGLLYVGAVLFVNGLVLTGAVGARAAGPLNVFVGVLQVITPTYLVFTSGGDAATLLGASGLYLFGFTYLYVAFLLFTDMDSAGFGYFALFVAICAVAYSVINFTRGDDPAFGVLWLHWSFLWVLFFLVFGLKRGELARYTGYIAAIEGWLTASVPGLLILLGVWGGGYALPLTIGFAALGIVGYPALYAALRRRSSHPEPAAAPSVGAEPSATTS</sequence>
<evidence type="ECO:0000256" key="1">
    <source>
        <dbReference type="ARBA" id="ARBA00004651"/>
    </source>
</evidence>
<evidence type="ECO:0000256" key="7">
    <source>
        <dbReference type="ARBA" id="ARBA00023136"/>
    </source>
</evidence>
<accession>A0ABP8RZX3</accession>
<dbReference type="CDD" id="cd13429">
    <property type="entry name" value="UreI_AmiS_like_2"/>
    <property type="match status" value="1"/>
</dbReference>
<comment type="caution">
    <text evidence="9">The sequence shown here is derived from an EMBL/GenBank/DDBJ whole genome shotgun (WGS) entry which is preliminary data.</text>
</comment>
<feature type="transmembrane region" description="Helical" evidence="8">
    <location>
        <begin position="146"/>
        <end position="167"/>
    </location>
</feature>
<evidence type="ECO:0000256" key="3">
    <source>
        <dbReference type="ARBA" id="ARBA00022448"/>
    </source>
</evidence>
<keyword evidence="5 8" id="KW-0812">Transmembrane</keyword>
<feature type="transmembrane region" description="Helical" evidence="8">
    <location>
        <begin position="116"/>
        <end position="134"/>
    </location>
</feature>
<comment type="similarity">
    <text evidence="2">Belongs to the AmiS/UreI family.</text>
</comment>
<keyword evidence="7 8" id="KW-0472">Membrane</keyword>
<evidence type="ECO:0000256" key="2">
    <source>
        <dbReference type="ARBA" id="ARBA00010068"/>
    </source>
</evidence>
<evidence type="ECO:0000256" key="4">
    <source>
        <dbReference type="ARBA" id="ARBA00022475"/>
    </source>
</evidence>
<evidence type="ECO:0000313" key="9">
    <source>
        <dbReference type="EMBL" id="GAA4555475.1"/>
    </source>
</evidence>
<feature type="transmembrane region" description="Helical" evidence="8">
    <location>
        <begin position="6"/>
        <end position="25"/>
    </location>
</feature>
<gene>
    <name evidence="9" type="ORF">GCM10023175_55760</name>
</gene>
<evidence type="ECO:0000256" key="8">
    <source>
        <dbReference type="SAM" id="Phobius"/>
    </source>
</evidence>
<keyword evidence="6 8" id="KW-1133">Transmembrane helix</keyword>